<dbReference type="OrthoDB" id="194358at2759"/>
<dbReference type="PROSITE" id="PS50088">
    <property type="entry name" value="ANK_REPEAT"/>
    <property type="match status" value="2"/>
</dbReference>
<evidence type="ECO:0000256" key="4">
    <source>
        <dbReference type="SAM" id="MobiDB-lite"/>
    </source>
</evidence>
<feature type="compositionally biased region" description="Polar residues" evidence="4">
    <location>
        <begin position="19"/>
        <end position="30"/>
    </location>
</feature>
<dbReference type="EMBL" id="LSRX01000987">
    <property type="protein sequence ID" value="OLP85228.1"/>
    <property type="molecule type" value="Genomic_DNA"/>
</dbReference>
<reference evidence="5 6" key="1">
    <citation type="submission" date="2016-02" db="EMBL/GenBank/DDBJ databases">
        <title>Genome analysis of coral dinoflagellate symbionts highlights evolutionary adaptations to a symbiotic lifestyle.</title>
        <authorList>
            <person name="Aranda M."/>
            <person name="Li Y."/>
            <person name="Liew Y.J."/>
            <person name="Baumgarten S."/>
            <person name="Simakov O."/>
            <person name="Wilson M."/>
            <person name="Piel J."/>
            <person name="Ashoor H."/>
            <person name="Bougouffa S."/>
            <person name="Bajic V.B."/>
            <person name="Ryu T."/>
            <person name="Ravasi T."/>
            <person name="Bayer T."/>
            <person name="Micklem G."/>
            <person name="Kim H."/>
            <person name="Bhak J."/>
            <person name="Lajeunesse T.C."/>
            <person name="Voolstra C.R."/>
        </authorList>
    </citation>
    <scope>NUCLEOTIDE SEQUENCE [LARGE SCALE GENOMIC DNA]</scope>
    <source>
        <strain evidence="5 6">CCMP2467</strain>
    </source>
</reference>
<comment type="caution">
    <text evidence="5">The sequence shown here is derived from an EMBL/GenBank/DDBJ whole genome shotgun (WGS) entry which is preliminary data.</text>
</comment>
<dbReference type="PROSITE" id="PS50297">
    <property type="entry name" value="ANK_REP_REGION"/>
    <property type="match status" value="1"/>
</dbReference>
<keyword evidence="2 3" id="KW-0040">ANK repeat</keyword>
<accession>A0A1Q9CQL7</accession>
<dbReference type="Proteomes" id="UP000186817">
    <property type="component" value="Unassembled WGS sequence"/>
</dbReference>
<dbReference type="InterPro" id="IPR002110">
    <property type="entry name" value="Ankyrin_rpt"/>
</dbReference>
<dbReference type="Gene3D" id="1.25.40.20">
    <property type="entry name" value="Ankyrin repeat-containing domain"/>
    <property type="match status" value="3"/>
</dbReference>
<evidence type="ECO:0000256" key="3">
    <source>
        <dbReference type="PROSITE-ProRule" id="PRU00023"/>
    </source>
</evidence>
<sequence length="791" mass="86436">MVLNFDFLSGWRRSDASQQMSLTPVASQEEGNAEGDDDAQGVLLRPRGPFPADAVGIDARQGLWWLVQDSDLLFFPFPGEPRSCAAWAKGKEDLLNLPQRCPPYQTLKQRKLLAWRIIPFQEIMGGELKRSTAVVTHVWLSKKHFDPDGLKFTRLKEVLASEACRWIEYVWLDFACVPQPWNEDGCYEQLSKEDELLQKQSVDHCLTSLYLGATVIALWDDGFNAKLWPSAELLVSCKTPTLLGLTPSLPEHHRLMLACMQSQQGQEAKIEEQVLKTWSSMSAATAGDLFMQEKFKVTVARDKTAITHVIAHIEAGLRQLFRDQPCLITPRQAIAGLSLAKALCKLEFTIDVKHINRVLNRKTAIMLVAEQGRDDLLRLILAVPDVDVNAHDTSVGCTALLLAAREGHGAAVQLLLADARTDVNAKADNGDTALTIALSNDRFQIATLLLSHAGVDIDARSMRIAIEKELDEALFAQILACPSLDLNRDLSSAKCGAGFRPLHLAVQRGSRRVVQQILGASSCVDINAPAAGGFTALHVAVEHDQVVAAEALLSWPGIDLNACTTQGFTPLALAAINGRVQFIRMFLKMPDMSVGLPSVLALALQTESSESEEIADSILAARAEVSTDTVKSYRELVKKVRNVREELVAGIGFPGKLLRAAVQEGNVELLRLVLATPRLDVNSKVFFAEGTALQYAAERGRLEILKVLLQVPAIDVNANSSGWTALHAAAEHGHEGIVQTLLGAPGIDTNILSGFYTPLAVAEQTRQDRVAALLRRGGGKRWSKTWLPSGT</sequence>
<dbReference type="AlphaFoldDB" id="A0A1Q9CQL7"/>
<protein>
    <submittedName>
        <fullName evidence="5">Ankyrin-1</fullName>
    </submittedName>
</protein>
<evidence type="ECO:0000313" key="5">
    <source>
        <dbReference type="EMBL" id="OLP85228.1"/>
    </source>
</evidence>
<dbReference type="Pfam" id="PF12796">
    <property type="entry name" value="Ank_2"/>
    <property type="match status" value="3"/>
</dbReference>
<proteinExistence type="predicted"/>
<dbReference type="SMART" id="SM00248">
    <property type="entry name" value="ANK"/>
    <property type="match status" value="8"/>
</dbReference>
<evidence type="ECO:0000256" key="1">
    <source>
        <dbReference type="ARBA" id="ARBA00022737"/>
    </source>
</evidence>
<feature type="repeat" description="ANK" evidence="3">
    <location>
        <begin position="497"/>
        <end position="529"/>
    </location>
</feature>
<evidence type="ECO:0000256" key="2">
    <source>
        <dbReference type="ARBA" id="ARBA00023043"/>
    </source>
</evidence>
<organism evidence="5 6">
    <name type="scientific">Symbiodinium microadriaticum</name>
    <name type="common">Dinoflagellate</name>
    <name type="synonym">Zooxanthella microadriatica</name>
    <dbReference type="NCBI Taxonomy" id="2951"/>
    <lineage>
        <taxon>Eukaryota</taxon>
        <taxon>Sar</taxon>
        <taxon>Alveolata</taxon>
        <taxon>Dinophyceae</taxon>
        <taxon>Suessiales</taxon>
        <taxon>Symbiodiniaceae</taxon>
        <taxon>Symbiodinium</taxon>
    </lineage>
</organism>
<gene>
    <name evidence="5" type="primary">ANK1</name>
    <name evidence="5" type="ORF">AK812_SmicGene33792</name>
</gene>
<dbReference type="PANTHER" id="PTHR24198">
    <property type="entry name" value="ANKYRIN REPEAT AND PROTEIN KINASE DOMAIN-CONTAINING PROTEIN"/>
    <property type="match status" value="1"/>
</dbReference>
<name>A0A1Q9CQL7_SYMMI</name>
<dbReference type="InterPro" id="IPR036770">
    <property type="entry name" value="Ankyrin_rpt-contain_sf"/>
</dbReference>
<dbReference type="SUPFAM" id="SSF48403">
    <property type="entry name" value="Ankyrin repeat"/>
    <property type="match status" value="2"/>
</dbReference>
<dbReference type="PANTHER" id="PTHR24198:SF165">
    <property type="entry name" value="ANKYRIN REPEAT-CONTAINING PROTEIN-RELATED"/>
    <property type="match status" value="1"/>
</dbReference>
<feature type="region of interest" description="Disordered" evidence="4">
    <location>
        <begin position="19"/>
        <end position="40"/>
    </location>
</feature>
<evidence type="ECO:0000313" key="6">
    <source>
        <dbReference type="Proteomes" id="UP000186817"/>
    </source>
</evidence>
<keyword evidence="6" id="KW-1185">Reference proteome</keyword>
<feature type="repeat" description="ANK" evidence="3">
    <location>
        <begin position="721"/>
        <end position="742"/>
    </location>
</feature>
<keyword evidence="1" id="KW-0677">Repeat</keyword>